<dbReference type="Proteomes" id="UP000887540">
    <property type="component" value="Unplaced"/>
</dbReference>
<dbReference type="CDD" id="cd00051">
    <property type="entry name" value="EFh"/>
    <property type="match status" value="1"/>
</dbReference>
<dbReference type="WBParaSite" id="ACRNAN_scaffold6867.g16458.t1">
    <property type="protein sequence ID" value="ACRNAN_scaffold6867.g16458.t1"/>
    <property type="gene ID" value="ACRNAN_scaffold6867.g16458"/>
</dbReference>
<accession>A0A914ECM3</accession>
<proteinExistence type="predicted"/>
<sequence length="141" mass="16049">MSTELNDIQEVFHYYDSRGDSRIAVQQVGTCLRTLGYSPTEDRIAGLTQQFDKEARLTIEEFIPLVKEVEKDRQKTPEELLTCLGNFDREGNGLVNTVELRYVLSSMGEKLSNEEIDILLLGQENADGKVNIQDFVRFITS</sequence>
<evidence type="ECO:0000313" key="2">
    <source>
        <dbReference type="Proteomes" id="UP000887540"/>
    </source>
</evidence>
<dbReference type="AlphaFoldDB" id="A0A914ECM3"/>
<evidence type="ECO:0000313" key="3">
    <source>
        <dbReference type="WBParaSite" id="ACRNAN_scaffold6867.g16458.t1"/>
    </source>
</evidence>
<dbReference type="InterPro" id="IPR011992">
    <property type="entry name" value="EF-hand-dom_pair"/>
</dbReference>
<dbReference type="GO" id="GO:0005509">
    <property type="term" value="F:calcium ion binding"/>
    <property type="evidence" value="ECO:0007669"/>
    <property type="project" value="InterPro"/>
</dbReference>
<reference evidence="3" key="1">
    <citation type="submission" date="2022-11" db="UniProtKB">
        <authorList>
            <consortium name="WormBaseParasite"/>
        </authorList>
    </citation>
    <scope>IDENTIFICATION</scope>
</reference>
<organism evidence="2 3">
    <name type="scientific">Acrobeloides nanus</name>
    <dbReference type="NCBI Taxonomy" id="290746"/>
    <lineage>
        <taxon>Eukaryota</taxon>
        <taxon>Metazoa</taxon>
        <taxon>Ecdysozoa</taxon>
        <taxon>Nematoda</taxon>
        <taxon>Chromadorea</taxon>
        <taxon>Rhabditida</taxon>
        <taxon>Tylenchina</taxon>
        <taxon>Cephalobomorpha</taxon>
        <taxon>Cephaloboidea</taxon>
        <taxon>Cephalobidae</taxon>
        <taxon>Acrobeloides</taxon>
    </lineage>
</organism>
<dbReference type="PANTHER" id="PTHR23048">
    <property type="entry name" value="MYOSIN LIGHT CHAIN 1, 3"/>
    <property type="match status" value="1"/>
</dbReference>
<protein>
    <submittedName>
        <fullName evidence="3">EF-hand domain-containing protein</fullName>
    </submittedName>
</protein>
<feature type="domain" description="EF-hand" evidence="1">
    <location>
        <begin position="75"/>
        <end position="110"/>
    </location>
</feature>
<feature type="domain" description="EF-hand" evidence="1">
    <location>
        <begin position="3"/>
        <end position="38"/>
    </location>
</feature>
<dbReference type="SUPFAM" id="SSF47473">
    <property type="entry name" value="EF-hand"/>
    <property type="match status" value="1"/>
</dbReference>
<dbReference type="FunFam" id="1.10.238.10:FF:000001">
    <property type="entry name" value="Calmodulin 1"/>
    <property type="match status" value="1"/>
</dbReference>
<keyword evidence="2" id="KW-1185">Reference proteome</keyword>
<dbReference type="InterPro" id="IPR002048">
    <property type="entry name" value="EF_hand_dom"/>
</dbReference>
<dbReference type="Gene3D" id="1.10.238.10">
    <property type="entry name" value="EF-hand"/>
    <property type="match status" value="2"/>
</dbReference>
<name>A0A914ECM3_9BILA</name>
<evidence type="ECO:0000259" key="1">
    <source>
        <dbReference type="PROSITE" id="PS50222"/>
    </source>
</evidence>
<dbReference type="PANTHER" id="PTHR23048:SF13">
    <property type="entry name" value="EF-HAND DOMAIN-CONTAINING PROTEIN"/>
    <property type="match status" value="1"/>
</dbReference>
<dbReference type="InterPro" id="IPR050230">
    <property type="entry name" value="CALM/Myosin/TropC-like"/>
</dbReference>
<dbReference type="PROSITE" id="PS50222">
    <property type="entry name" value="EF_HAND_2"/>
    <property type="match status" value="2"/>
</dbReference>
<dbReference type="GO" id="GO:0016460">
    <property type="term" value="C:myosin II complex"/>
    <property type="evidence" value="ECO:0007669"/>
    <property type="project" value="TreeGrafter"/>
</dbReference>